<evidence type="ECO:0000256" key="1">
    <source>
        <dbReference type="ARBA" id="ARBA00000085"/>
    </source>
</evidence>
<feature type="compositionally biased region" description="Pro residues" evidence="10">
    <location>
        <begin position="427"/>
        <end position="440"/>
    </location>
</feature>
<dbReference type="CDD" id="cd00082">
    <property type="entry name" value="HisKA"/>
    <property type="match status" value="1"/>
</dbReference>
<evidence type="ECO:0000256" key="5">
    <source>
        <dbReference type="ARBA" id="ARBA00022553"/>
    </source>
</evidence>
<evidence type="ECO:0000256" key="4">
    <source>
        <dbReference type="ARBA" id="ARBA00022475"/>
    </source>
</evidence>
<keyword evidence="4" id="KW-1003">Cell membrane</keyword>
<dbReference type="Pfam" id="PF00672">
    <property type="entry name" value="HAMP"/>
    <property type="match status" value="1"/>
</dbReference>
<dbReference type="PANTHER" id="PTHR44936:SF10">
    <property type="entry name" value="SENSOR PROTEIN RSTB"/>
    <property type="match status" value="1"/>
</dbReference>
<dbReference type="SMART" id="SM00387">
    <property type="entry name" value="HATPase_c"/>
    <property type="match status" value="1"/>
</dbReference>
<keyword evidence="4" id="KW-0472">Membrane</keyword>
<gene>
    <name evidence="13" type="ORF">UCMB321_2382</name>
</gene>
<name>A0A0C2IA21_9PSED</name>
<feature type="compositionally biased region" description="Basic residues" evidence="10">
    <location>
        <begin position="468"/>
        <end position="477"/>
    </location>
</feature>
<dbReference type="PANTHER" id="PTHR44936">
    <property type="entry name" value="SENSOR PROTEIN CREC"/>
    <property type="match status" value="1"/>
</dbReference>
<keyword evidence="6" id="KW-0808">Transferase</keyword>
<dbReference type="InterPro" id="IPR003594">
    <property type="entry name" value="HATPase_dom"/>
</dbReference>
<keyword evidence="7" id="KW-0547">Nucleotide-binding</keyword>
<dbReference type="Gene3D" id="6.10.340.10">
    <property type="match status" value="1"/>
</dbReference>
<dbReference type="InterPro" id="IPR005467">
    <property type="entry name" value="His_kinase_dom"/>
</dbReference>
<dbReference type="CDD" id="cd06225">
    <property type="entry name" value="HAMP"/>
    <property type="match status" value="1"/>
</dbReference>
<dbReference type="SMART" id="SM00388">
    <property type="entry name" value="HisKA"/>
    <property type="match status" value="1"/>
</dbReference>
<organism evidence="13 14">
    <name type="scientific">Pseudomonas batumici</name>
    <dbReference type="NCBI Taxonomy" id="226910"/>
    <lineage>
        <taxon>Bacteria</taxon>
        <taxon>Pseudomonadati</taxon>
        <taxon>Pseudomonadota</taxon>
        <taxon>Gammaproteobacteria</taxon>
        <taxon>Pseudomonadales</taxon>
        <taxon>Pseudomonadaceae</taxon>
        <taxon>Pseudomonas</taxon>
    </lineage>
</organism>
<dbReference type="Pfam" id="PF02518">
    <property type="entry name" value="HATPase_c"/>
    <property type="match status" value="1"/>
</dbReference>
<dbReference type="STRING" id="226910.UCMB321_2382"/>
<evidence type="ECO:0000256" key="10">
    <source>
        <dbReference type="SAM" id="MobiDB-lite"/>
    </source>
</evidence>
<feature type="domain" description="HAMP" evidence="12">
    <location>
        <begin position="159"/>
        <end position="211"/>
    </location>
</feature>
<feature type="domain" description="Histidine kinase" evidence="11">
    <location>
        <begin position="219"/>
        <end position="419"/>
    </location>
</feature>
<comment type="caution">
    <text evidence="13">The sequence shown here is derived from an EMBL/GenBank/DDBJ whole genome shotgun (WGS) entry which is preliminary data.</text>
</comment>
<dbReference type="InterPro" id="IPR004358">
    <property type="entry name" value="Sig_transdc_His_kin-like_C"/>
</dbReference>
<evidence type="ECO:0000256" key="9">
    <source>
        <dbReference type="ARBA" id="ARBA00022840"/>
    </source>
</evidence>
<sequence>MLKILVRLYLITIVTFSAAIYLVPELVIGVFHERFMRYNLEQSRGSQSLLLEQFRQVPKDQWPAIAAGLDQRFAPLQVSLVGIDETSFSVSEQQRLRGGEEVMRLGEWGTPDLEVSPLDEQWAVALRVPPDPLDMSLLYWSMNVLVGAALLACLLFWLRAHWRDLERLKQTARHLGQGQLSERTNISPRSNIGELAAVFDTMAADIEGLLNQQRDLLNAVSHELRTPLTRLDFGLALALSEELPPAPRERLQGLVAHIRELDELVLELLSYSRLQNPERLPERVMVSMDEFVDSILGSFDEELEAPETVLDVLMHGSLDRFVLDPRLTARAVQNLLRNAMRYCERRIQIGVRVSPEGCELWVDDDGIGIPEPDRERIFEPFYRLDRSRDRATGGFGLGLAISRRALEAQGGTLTAEQSPFSDAAPAPASPPPAPTPPPPARSAGRSAILRGRCFPPATGRRSPAIRAPHSRANRTARRPASGLPTGSRSAPRH</sequence>
<keyword evidence="5" id="KW-0597">Phosphoprotein</keyword>
<proteinExistence type="predicted"/>
<dbReference type="PATRIC" id="fig|226910.6.peg.2371"/>
<dbReference type="Pfam" id="PF00512">
    <property type="entry name" value="HisKA"/>
    <property type="match status" value="1"/>
</dbReference>
<dbReference type="Gene3D" id="1.10.287.130">
    <property type="match status" value="1"/>
</dbReference>
<dbReference type="SUPFAM" id="SSF47384">
    <property type="entry name" value="Homodimeric domain of signal transducing histidine kinase"/>
    <property type="match status" value="1"/>
</dbReference>
<feature type="compositionally biased region" description="Polar residues" evidence="10">
    <location>
        <begin position="484"/>
        <end position="493"/>
    </location>
</feature>
<evidence type="ECO:0000256" key="8">
    <source>
        <dbReference type="ARBA" id="ARBA00022777"/>
    </source>
</evidence>
<comment type="catalytic activity">
    <reaction evidence="1">
        <text>ATP + protein L-histidine = ADP + protein N-phospho-L-histidine.</text>
        <dbReference type="EC" id="2.7.13.3"/>
    </reaction>
</comment>
<protein>
    <recommendedName>
        <fullName evidence="3">histidine kinase</fullName>
        <ecNumber evidence="3">2.7.13.3</ecNumber>
    </recommendedName>
</protein>
<keyword evidence="9" id="KW-0067">ATP-binding</keyword>
<feature type="region of interest" description="Disordered" evidence="10">
    <location>
        <begin position="411"/>
        <end position="493"/>
    </location>
</feature>
<dbReference type="PROSITE" id="PS50885">
    <property type="entry name" value="HAMP"/>
    <property type="match status" value="1"/>
</dbReference>
<evidence type="ECO:0000256" key="6">
    <source>
        <dbReference type="ARBA" id="ARBA00022679"/>
    </source>
</evidence>
<dbReference type="SUPFAM" id="SSF55874">
    <property type="entry name" value="ATPase domain of HSP90 chaperone/DNA topoisomerase II/histidine kinase"/>
    <property type="match status" value="1"/>
</dbReference>
<evidence type="ECO:0000313" key="14">
    <source>
        <dbReference type="Proteomes" id="UP000031535"/>
    </source>
</evidence>
<evidence type="ECO:0000256" key="7">
    <source>
        <dbReference type="ARBA" id="ARBA00022741"/>
    </source>
</evidence>
<evidence type="ECO:0000259" key="11">
    <source>
        <dbReference type="PROSITE" id="PS50109"/>
    </source>
</evidence>
<dbReference type="InterPro" id="IPR036890">
    <property type="entry name" value="HATPase_C_sf"/>
</dbReference>
<dbReference type="GO" id="GO:0005886">
    <property type="term" value="C:plasma membrane"/>
    <property type="evidence" value="ECO:0007669"/>
    <property type="project" value="UniProtKB-SubCell"/>
</dbReference>
<reference evidence="13 14" key="1">
    <citation type="submission" date="2015-01" db="EMBL/GenBank/DDBJ databases">
        <title>Complete genome of Pseudomonas batumici UCM B-321 producer of the batumin antibiotic with strong antistaphilococcal and potential anticancer activity.</title>
        <authorList>
            <person name="Klochko V.V."/>
            <person name="Zelena L.B."/>
            <person name="Elena K.A."/>
            <person name="Reva O.N."/>
        </authorList>
    </citation>
    <scope>NUCLEOTIDE SEQUENCE [LARGE SCALE GENOMIC DNA]</scope>
    <source>
        <strain evidence="13 14">UCM B-321</strain>
    </source>
</reference>
<dbReference type="InterPro" id="IPR003660">
    <property type="entry name" value="HAMP_dom"/>
</dbReference>
<evidence type="ECO:0000256" key="3">
    <source>
        <dbReference type="ARBA" id="ARBA00012438"/>
    </source>
</evidence>
<dbReference type="AlphaFoldDB" id="A0A0C2IA21"/>
<dbReference type="Proteomes" id="UP000031535">
    <property type="component" value="Unassembled WGS sequence"/>
</dbReference>
<evidence type="ECO:0000313" key="13">
    <source>
        <dbReference type="EMBL" id="KIH83800.1"/>
    </source>
</evidence>
<dbReference type="InterPro" id="IPR050980">
    <property type="entry name" value="2C_sensor_his_kinase"/>
</dbReference>
<evidence type="ECO:0000256" key="2">
    <source>
        <dbReference type="ARBA" id="ARBA00004651"/>
    </source>
</evidence>
<keyword evidence="8 13" id="KW-0418">Kinase</keyword>
<dbReference type="InterPro" id="IPR036097">
    <property type="entry name" value="HisK_dim/P_sf"/>
</dbReference>
<keyword evidence="14" id="KW-1185">Reference proteome</keyword>
<dbReference type="PROSITE" id="PS50109">
    <property type="entry name" value="HIS_KIN"/>
    <property type="match status" value="1"/>
</dbReference>
<evidence type="ECO:0000259" key="12">
    <source>
        <dbReference type="PROSITE" id="PS50885"/>
    </source>
</evidence>
<dbReference type="GO" id="GO:0005524">
    <property type="term" value="F:ATP binding"/>
    <property type="evidence" value="ECO:0007669"/>
    <property type="project" value="UniProtKB-KW"/>
</dbReference>
<dbReference type="EC" id="2.7.13.3" evidence="3"/>
<dbReference type="InterPro" id="IPR003661">
    <property type="entry name" value="HisK_dim/P_dom"/>
</dbReference>
<comment type="subcellular location">
    <subcellularLocation>
        <location evidence="2">Cell membrane</location>
        <topology evidence="2">Multi-pass membrane protein</topology>
    </subcellularLocation>
</comment>
<dbReference type="SMART" id="SM00304">
    <property type="entry name" value="HAMP"/>
    <property type="match status" value="1"/>
</dbReference>
<dbReference type="PRINTS" id="PR00344">
    <property type="entry name" value="BCTRLSENSOR"/>
</dbReference>
<accession>A0A0C2IA21</accession>
<dbReference type="GO" id="GO:0000155">
    <property type="term" value="F:phosphorelay sensor kinase activity"/>
    <property type="evidence" value="ECO:0007669"/>
    <property type="project" value="InterPro"/>
</dbReference>
<dbReference type="EMBL" id="JXDG01000032">
    <property type="protein sequence ID" value="KIH83800.1"/>
    <property type="molecule type" value="Genomic_DNA"/>
</dbReference>
<dbReference type="Gene3D" id="3.30.565.10">
    <property type="entry name" value="Histidine kinase-like ATPase, C-terminal domain"/>
    <property type="match status" value="1"/>
</dbReference>